<keyword evidence="1" id="KW-0677">Repeat</keyword>
<dbReference type="RefSeq" id="WP_394842469.1">
    <property type="nucleotide sequence ID" value="NZ_CP089982.1"/>
</dbReference>
<dbReference type="Proteomes" id="UP001379533">
    <property type="component" value="Chromosome"/>
</dbReference>
<dbReference type="Pfam" id="PF14559">
    <property type="entry name" value="TPR_19"/>
    <property type="match status" value="1"/>
</dbReference>
<dbReference type="PROSITE" id="PS50005">
    <property type="entry name" value="TPR"/>
    <property type="match status" value="1"/>
</dbReference>
<feature type="repeat" description="TPR" evidence="3">
    <location>
        <begin position="51"/>
        <end position="84"/>
    </location>
</feature>
<dbReference type="SMART" id="SM00028">
    <property type="entry name" value="TPR"/>
    <property type="match status" value="3"/>
</dbReference>
<keyword evidence="2 3" id="KW-0802">TPR repeat</keyword>
<dbReference type="InterPro" id="IPR019734">
    <property type="entry name" value="TPR_rpt"/>
</dbReference>
<keyword evidence="5" id="KW-1185">Reference proteome</keyword>
<evidence type="ECO:0000313" key="5">
    <source>
        <dbReference type="Proteomes" id="UP001379533"/>
    </source>
</evidence>
<dbReference type="PANTHER" id="PTHR15704:SF7">
    <property type="entry name" value="SUPERKILLER COMPLEX PROTEIN 3"/>
    <property type="match status" value="1"/>
</dbReference>
<dbReference type="PANTHER" id="PTHR15704">
    <property type="entry name" value="SUPERKILLER 3 PROTEIN-RELATED"/>
    <property type="match status" value="1"/>
</dbReference>
<dbReference type="Pfam" id="PF13174">
    <property type="entry name" value="TPR_6"/>
    <property type="match status" value="1"/>
</dbReference>
<dbReference type="Gene3D" id="1.25.40.10">
    <property type="entry name" value="Tetratricopeptide repeat domain"/>
    <property type="match status" value="1"/>
</dbReference>
<name>A0ABZ2K690_9BACT</name>
<evidence type="ECO:0000313" key="4">
    <source>
        <dbReference type="EMBL" id="WXA91851.1"/>
    </source>
</evidence>
<dbReference type="InterPro" id="IPR011990">
    <property type="entry name" value="TPR-like_helical_dom_sf"/>
</dbReference>
<dbReference type="SUPFAM" id="SSF48452">
    <property type="entry name" value="TPR-like"/>
    <property type="match status" value="1"/>
</dbReference>
<sequence length="165" mass="18217">MSLRPKPANDEGRDAAHWEAVEEASELLHEERFREALVALRNVLQRDPTNPYAFYLAGIALYESGEIEPSRDAYRACLRVSPTHLGARVALSHVLRILGDTKEAVREGMEALSQSPGDGDALHAVGLAYLARGETVAAKKYLNAFLETQPEFEVAEEVRGILSEM</sequence>
<accession>A0ABZ2K690</accession>
<protein>
    <submittedName>
        <fullName evidence="4">Tetratricopeptide repeat protein</fullName>
    </submittedName>
</protein>
<gene>
    <name evidence="4" type="ORF">LZC95_36045</name>
</gene>
<proteinExistence type="predicted"/>
<organism evidence="4 5">
    <name type="scientific">Pendulispora brunnea</name>
    <dbReference type="NCBI Taxonomy" id="2905690"/>
    <lineage>
        <taxon>Bacteria</taxon>
        <taxon>Pseudomonadati</taxon>
        <taxon>Myxococcota</taxon>
        <taxon>Myxococcia</taxon>
        <taxon>Myxococcales</taxon>
        <taxon>Sorangiineae</taxon>
        <taxon>Pendulisporaceae</taxon>
        <taxon>Pendulispora</taxon>
    </lineage>
</organism>
<evidence type="ECO:0000256" key="2">
    <source>
        <dbReference type="ARBA" id="ARBA00022803"/>
    </source>
</evidence>
<reference evidence="4 5" key="1">
    <citation type="submission" date="2021-12" db="EMBL/GenBank/DDBJ databases">
        <title>Discovery of the Pendulisporaceae a myxobacterial family with distinct sporulation behavior and unique specialized metabolism.</title>
        <authorList>
            <person name="Garcia R."/>
            <person name="Popoff A."/>
            <person name="Bader C.D."/>
            <person name="Loehr J."/>
            <person name="Walesch S."/>
            <person name="Walt C."/>
            <person name="Boldt J."/>
            <person name="Bunk B."/>
            <person name="Haeckl F.J.F.P.J."/>
            <person name="Gunesch A.P."/>
            <person name="Birkelbach J."/>
            <person name="Nuebel U."/>
            <person name="Pietschmann T."/>
            <person name="Bach T."/>
            <person name="Mueller R."/>
        </authorList>
    </citation>
    <scope>NUCLEOTIDE SEQUENCE [LARGE SCALE GENOMIC DNA]</scope>
    <source>
        <strain evidence="4 5">MSr12523</strain>
    </source>
</reference>
<dbReference type="InterPro" id="IPR039226">
    <property type="entry name" value="Ski3/TTC37"/>
</dbReference>
<dbReference type="EMBL" id="CP089982">
    <property type="protein sequence ID" value="WXA91851.1"/>
    <property type="molecule type" value="Genomic_DNA"/>
</dbReference>
<evidence type="ECO:0000256" key="1">
    <source>
        <dbReference type="ARBA" id="ARBA00022737"/>
    </source>
</evidence>
<evidence type="ECO:0000256" key="3">
    <source>
        <dbReference type="PROSITE-ProRule" id="PRU00339"/>
    </source>
</evidence>